<keyword evidence="1" id="KW-0949">S-adenosyl-L-methionine</keyword>
<feature type="domain" description="S-adenosyl-l-methionine hydroxide adenosyltransferase C-terminal" evidence="4">
    <location>
        <begin position="175"/>
        <end position="253"/>
    </location>
</feature>
<dbReference type="Gene3D" id="2.40.30.90">
    <property type="entry name" value="Bacterial fluorinating enzyme like"/>
    <property type="match status" value="1"/>
</dbReference>
<organism evidence="5 6">
    <name type="scientific">Acidianus sulfidivorans JP7</name>
    <dbReference type="NCBI Taxonomy" id="619593"/>
    <lineage>
        <taxon>Archaea</taxon>
        <taxon>Thermoproteota</taxon>
        <taxon>Thermoprotei</taxon>
        <taxon>Sulfolobales</taxon>
        <taxon>Sulfolobaceae</taxon>
        <taxon>Acidianus</taxon>
    </lineage>
</organism>
<evidence type="ECO:0000259" key="3">
    <source>
        <dbReference type="Pfam" id="PF01887"/>
    </source>
</evidence>
<evidence type="ECO:0000256" key="1">
    <source>
        <dbReference type="ARBA" id="ARBA00022691"/>
    </source>
</evidence>
<dbReference type="PANTHER" id="PTHR35092:SF1">
    <property type="entry name" value="CHLORINASE MJ1651"/>
    <property type="match status" value="1"/>
</dbReference>
<dbReference type="InterPro" id="IPR046469">
    <property type="entry name" value="SAM_HAT_N"/>
</dbReference>
<dbReference type="SUPFAM" id="SSF102522">
    <property type="entry name" value="Bacterial fluorinating enzyme, N-terminal domain"/>
    <property type="match status" value="1"/>
</dbReference>
<evidence type="ECO:0008006" key="7">
    <source>
        <dbReference type="Google" id="ProtNLM"/>
    </source>
</evidence>
<dbReference type="RefSeq" id="WP_110380115.1">
    <property type="nucleotide sequence ID" value="NZ_CP029288.2"/>
</dbReference>
<dbReference type="OrthoDB" id="372224at2157"/>
<dbReference type="Proteomes" id="UP000248410">
    <property type="component" value="Chromosome"/>
</dbReference>
<dbReference type="Pfam" id="PF20257">
    <property type="entry name" value="SAM_HAT_C"/>
    <property type="match status" value="1"/>
</dbReference>
<sequence>MNRLISILTDFGIADNYNGVMEGVIRKFNKNVDITYISPNAKNFSIYSGAYLLYTSYRFFRKNTIFLVVIDPGVGTKRKAIIVKTKNYIFIGPDNGVLYPAIKEDQIEKIIEINNEKLYLSKNISKTFHGRDIFAVTAAFISLDLNLEVFGNIVSENDIQKLEYKTFKKDNLTCGEIIYIDHFGNIATSIRDFDTSAKIYINSNVFYARKVNTFGESQDKELLIYRNGYGFMEIGINKENAAMKLGVKEGDIICLEGYIQGDFSHFT</sequence>
<dbReference type="EMBL" id="CP029288">
    <property type="protein sequence ID" value="AWR97225.1"/>
    <property type="molecule type" value="Genomic_DNA"/>
</dbReference>
<dbReference type="InterPro" id="IPR046470">
    <property type="entry name" value="SAM_HAT_C"/>
</dbReference>
<evidence type="ECO:0000313" key="6">
    <source>
        <dbReference type="Proteomes" id="UP000248410"/>
    </source>
</evidence>
<comment type="similarity">
    <text evidence="2">Belongs to the SAM hydrolase / SAM-dependent halogenase family.</text>
</comment>
<proteinExistence type="inferred from homology"/>
<feature type="domain" description="S-adenosyl-l-methionine hydroxide adenosyltransferase N-terminal" evidence="3">
    <location>
        <begin position="5"/>
        <end position="150"/>
    </location>
</feature>
<gene>
    <name evidence="5" type="ORF">DFR86_06390</name>
</gene>
<dbReference type="Pfam" id="PF01887">
    <property type="entry name" value="SAM_HAT_N"/>
    <property type="match status" value="1"/>
</dbReference>
<dbReference type="Gene3D" id="3.40.50.10790">
    <property type="entry name" value="S-adenosyl-l-methionine hydroxide adenosyltransferase, N-terminal"/>
    <property type="match status" value="1"/>
</dbReference>
<dbReference type="InterPro" id="IPR023227">
    <property type="entry name" value="SAM_OH_AdoTrfase_C_sf"/>
</dbReference>
<dbReference type="PIRSF" id="PIRSF006779">
    <property type="entry name" value="UCP006779"/>
    <property type="match status" value="1"/>
</dbReference>
<dbReference type="AlphaFoldDB" id="A0A2U9IMK8"/>
<dbReference type="KEGG" id="asul:DFR86_06390"/>
<dbReference type="PANTHER" id="PTHR35092">
    <property type="entry name" value="CHLORINASE MJ1651"/>
    <property type="match status" value="1"/>
</dbReference>
<keyword evidence="6" id="KW-1185">Reference proteome</keyword>
<evidence type="ECO:0000256" key="2">
    <source>
        <dbReference type="ARBA" id="ARBA00024035"/>
    </source>
</evidence>
<evidence type="ECO:0000313" key="5">
    <source>
        <dbReference type="EMBL" id="AWR97225.1"/>
    </source>
</evidence>
<dbReference type="InterPro" id="IPR002747">
    <property type="entry name" value="SAM_OH_AdoTrfase"/>
</dbReference>
<name>A0A2U9IMK8_9CREN</name>
<evidence type="ECO:0000259" key="4">
    <source>
        <dbReference type="Pfam" id="PF20257"/>
    </source>
</evidence>
<dbReference type="SUPFAM" id="SSF101852">
    <property type="entry name" value="Bacterial fluorinating enzyme, C-terminal domain"/>
    <property type="match status" value="1"/>
</dbReference>
<reference evidence="5 6" key="1">
    <citation type="submission" date="2018-05" db="EMBL/GenBank/DDBJ databases">
        <title>Complete Genome Sequences of Extremely Thermoacidophilic, Metal-Mobilizing Type-Strain Members of the Archaeal Family Sulfolobaceae: Acidianus brierleyi DSM-1651T, Acidianus sulfidivorans DSM-18786T, Metallosphaera hakonensis DSM-7519T, and Metallosphaera prunae DSM-10039T.</title>
        <authorList>
            <person name="Counts J.A."/>
            <person name="Kelly R.M."/>
        </authorList>
    </citation>
    <scope>NUCLEOTIDE SEQUENCE [LARGE SCALE GENOMIC DNA]</scope>
    <source>
        <strain evidence="5 6">JP7</strain>
    </source>
</reference>
<accession>A0A2U9IMK8</accession>
<dbReference type="GeneID" id="36837581"/>
<dbReference type="InterPro" id="IPR023228">
    <property type="entry name" value="SAM_OH_AdoTrfase_N_sf"/>
</dbReference>
<protein>
    <recommendedName>
        <fullName evidence="7">SAM-dependent chlorinase/fluorinase</fullName>
    </recommendedName>
</protein>